<keyword evidence="1" id="KW-1133">Transmembrane helix</keyword>
<evidence type="ECO:0000256" key="1">
    <source>
        <dbReference type="SAM" id="Phobius"/>
    </source>
</evidence>
<dbReference type="InterPro" id="IPR049326">
    <property type="entry name" value="Rhodopsin_dom_fungi"/>
</dbReference>
<name>A0A4S9LM88_AURPU</name>
<feature type="transmembrane region" description="Helical" evidence="1">
    <location>
        <begin position="125"/>
        <end position="146"/>
    </location>
</feature>
<feature type="domain" description="Rhodopsin" evidence="2">
    <location>
        <begin position="35"/>
        <end position="180"/>
    </location>
</feature>
<keyword evidence="1" id="KW-0472">Membrane</keyword>
<dbReference type="AlphaFoldDB" id="A0A4S9LM88"/>
<dbReference type="PANTHER" id="PTHR39614:SF2">
    <property type="entry name" value="INTEGRAL MEMBRANE PROTEIN"/>
    <property type="match status" value="1"/>
</dbReference>
<accession>A0A4S9LM88</accession>
<feature type="transmembrane region" description="Helical" evidence="1">
    <location>
        <begin position="20"/>
        <end position="39"/>
    </location>
</feature>
<keyword evidence="1" id="KW-0812">Transmembrane</keyword>
<dbReference type="Proteomes" id="UP000306584">
    <property type="component" value="Unassembled WGS sequence"/>
</dbReference>
<feature type="transmembrane region" description="Helical" evidence="1">
    <location>
        <begin position="185"/>
        <end position="204"/>
    </location>
</feature>
<protein>
    <recommendedName>
        <fullName evidence="2">Rhodopsin domain-containing protein</fullName>
    </recommendedName>
</protein>
<comment type="caution">
    <text evidence="3">The sequence shown here is derived from an EMBL/GenBank/DDBJ whole genome shotgun (WGS) entry which is preliminary data.</text>
</comment>
<feature type="transmembrane region" description="Helical" evidence="1">
    <location>
        <begin position="51"/>
        <end position="72"/>
    </location>
</feature>
<gene>
    <name evidence="3" type="ORF">D6D01_03181</name>
</gene>
<feature type="transmembrane region" description="Helical" evidence="1">
    <location>
        <begin position="92"/>
        <end position="113"/>
    </location>
</feature>
<evidence type="ECO:0000313" key="3">
    <source>
        <dbReference type="EMBL" id="THY30580.1"/>
    </source>
</evidence>
<dbReference type="PANTHER" id="PTHR39614">
    <property type="entry name" value="INTEGRAL MEMBRANE PROTEIN"/>
    <property type="match status" value="1"/>
</dbReference>
<sequence>MPTDESGLVHHLGYADSLNVAISICLTYTLIFTCVRIHLRRSSFGADDVVVIFATIAAMVHFATSYACLTAGLGKPYDMIRNNISQLSSTAVASAVTFILALYIAKIAALVFLMRIQSKTRNPRLYVVLIALYTILGIASAIIVSAGCPSSSGYYWNIAGNIDSCPGEEARWQVMTALDLFCSSFPSISCVTILMAIELTYALISCTLTTSKNFTDGFSTGFGMGHMPGAAESYNLSAVGGSSGGGGTGTGIKGGYRSQMTTGATGTGTGMGHRIHVKSPSFDDEEVEEGPLRLRQGGEGRATVAVGGGNRYWGEGESVSDGGHDDLGIVRHTEYIVSHDEAPILGKHSMERL</sequence>
<dbReference type="Pfam" id="PF20684">
    <property type="entry name" value="Fung_rhodopsin"/>
    <property type="match status" value="1"/>
</dbReference>
<dbReference type="EMBL" id="QZBD01000084">
    <property type="protein sequence ID" value="THY30580.1"/>
    <property type="molecule type" value="Genomic_DNA"/>
</dbReference>
<evidence type="ECO:0000259" key="2">
    <source>
        <dbReference type="Pfam" id="PF20684"/>
    </source>
</evidence>
<organism evidence="3 4">
    <name type="scientific">Aureobasidium pullulans</name>
    <name type="common">Black yeast</name>
    <name type="synonym">Pullularia pullulans</name>
    <dbReference type="NCBI Taxonomy" id="5580"/>
    <lineage>
        <taxon>Eukaryota</taxon>
        <taxon>Fungi</taxon>
        <taxon>Dikarya</taxon>
        <taxon>Ascomycota</taxon>
        <taxon>Pezizomycotina</taxon>
        <taxon>Dothideomycetes</taxon>
        <taxon>Dothideomycetidae</taxon>
        <taxon>Dothideales</taxon>
        <taxon>Saccotheciaceae</taxon>
        <taxon>Aureobasidium</taxon>
    </lineage>
</organism>
<reference evidence="3 4" key="1">
    <citation type="submission" date="2018-10" db="EMBL/GenBank/DDBJ databases">
        <title>Fifty Aureobasidium pullulans genomes reveal a recombining polyextremotolerant generalist.</title>
        <authorList>
            <person name="Gostincar C."/>
            <person name="Turk M."/>
            <person name="Zajc J."/>
            <person name="Gunde-Cimerman N."/>
        </authorList>
    </citation>
    <scope>NUCLEOTIDE SEQUENCE [LARGE SCALE GENOMIC DNA]</scope>
    <source>
        <strain evidence="3 4">EXF-6604</strain>
    </source>
</reference>
<evidence type="ECO:0000313" key="4">
    <source>
        <dbReference type="Proteomes" id="UP000306584"/>
    </source>
</evidence>
<proteinExistence type="predicted"/>